<dbReference type="STRING" id="6832.A0A553NTJ7"/>
<evidence type="ECO:0000256" key="6">
    <source>
        <dbReference type="ARBA" id="ARBA00023049"/>
    </source>
</evidence>
<comment type="similarity">
    <text evidence="1 7">Belongs to the peptidase M16 family.</text>
</comment>
<dbReference type="EMBL" id="VCGU01000010">
    <property type="protein sequence ID" value="TRY68749.1"/>
    <property type="molecule type" value="Genomic_DNA"/>
</dbReference>
<dbReference type="GO" id="GO:0046872">
    <property type="term" value="F:metal ion binding"/>
    <property type="evidence" value="ECO:0007669"/>
    <property type="project" value="UniProtKB-KW"/>
</dbReference>
<name>A0A553NTJ7_TIGCA</name>
<dbReference type="GO" id="GO:0006508">
    <property type="term" value="P:proteolysis"/>
    <property type="evidence" value="ECO:0007669"/>
    <property type="project" value="UniProtKB-KW"/>
</dbReference>
<evidence type="ECO:0000256" key="4">
    <source>
        <dbReference type="ARBA" id="ARBA00022801"/>
    </source>
</evidence>
<keyword evidence="2" id="KW-0645">Protease</keyword>
<dbReference type="Proteomes" id="UP000318571">
    <property type="component" value="Chromosome 1"/>
</dbReference>
<dbReference type="Pfam" id="PF22456">
    <property type="entry name" value="PqqF-like_C_4"/>
    <property type="match status" value="1"/>
</dbReference>
<dbReference type="PANTHER" id="PTHR43690:SF18">
    <property type="entry name" value="INSULIN-DEGRADING ENZYME-RELATED"/>
    <property type="match status" value="1"/>
</dbReference>
<evidence type="ECO:0000259" key="10">
    <source>
        <dbReference type="Pfam" id="PF05193"/>
    </source>
</evidence>
<reference evidence="13 14" key="1">
    <citation type="journal article" date="2018" name="Nat. Ecol. Evol.">
        <title>Genomic signatures of mitonuclear coevolution across populations of Tigriopus californicus.</title>
        <authorList>
            <person name="Barreto F.S."/>
            <person name="Watson E.T."/>
            <person name="Lima T.G."/>
            <person name="Willett C.S."/>
            <person name="Edmands S."/>
            <person name="Li W."/>
            <person name="Burton R.S."/>
        </authorList>
    </citation>
    <scope>NUCLEOTIDE SEQUENCE [LARGE SCALE GENOMIC DNA]</scope>
    <source>
        <strain evidence="13 14">San Diego</strain>
    </source>
</reference>
<feature type="compositionally biased region" description="Acidic residues" evidence="8">
    <location>
        <begin position="64"/>
        <end position="98"/>
    </location>
</feature>
<keyword evidence="6" id="KW-0482">Metalloprotease</keyword>
<dbReference type="FunFam" id="3.30.830.10:FF:000005">
    <property type="entry name" value="nardilysin isoform X1"/>
    <property type="match status" value="1"/>
</dbReference>
<feature type="domain" description="Peptidase M16 C-terminal" evidence="10">
    <location>
        <begin position="269"/>
        <end position="450"/>
    </location>
</feature>
<protein>
    <recommendedName>
        <fullName evidence="15">Nardilysin</fullName>
    </recommendedName>
</protein>
<dbReference type="InterPro" id="IPR011765">
    <property type="entry name" value="Pept_M16_N"/>
</dbReference>
<feature type="domain" description="Peptidase M16 middle/third" evidence="11">
    <location>
        <begin position="456"/>
        <end position="732"/>
    </location>
</feature>
<keyword evidence="4" id="KW-0378">Hydrolase</keyword>
<dbReference type="Pfam" id="PF16187">
    <property type="entry name" value="Peptidase_M16_M"/>
    <property type="match status" value="1"/>
</dbReference>
<keyword evidence="3" id="KW-0479">Metal-binding</keyword>
<dbReference type="InterPro" id="IPR007863">
    <property type="entry name" value="Peptidase_M16_C"/>
</dbReference>
<proteinExistence type="inferred from homology"/>
<dbReference type="InterPro" id="IPR054734">
    <property type="entry name" value="PqqF-like_C_4"/>
</dbReference>
<evidence type="ECO:0000313" key="14">
    <source>
        <dbReference type="Proteomes" id="UP000318571"/>
    </source>
</evidence>
<feature type="domain" description="Peptidase M16 N-terminal" evidence="9">
    <location>
        <begin position="113"/>
        <end position="240"/>
    </location>
</feature>
<evidence type="ECO:0000256" key="7">
    <source>
        <dbReference type="RuleBase" id="RU004447"/>
    </source>
</evidence>
<sequence length="1050" mass="120380">MADQPPPGLISVQVLATPAKSKSDPKEYRTLQLDNGLRVLLIADTAYPLDQLDRQEEAMSQMDSDQEDDDENEEEDEDDDDDEEEEEESEDEGMDLDEDDRRGKASKSLSGLKLSAAGLCVGMGSFSDPESLPGLAHFLEHMVFMGSKKYPDENSFDEFVSKHGGSDNASTDCETTVFYFECQRKSFREALDRFAQFFIDPLMKPGAMARERESVDSEFEMALPSDYNRKQQIFGSLAKPGHPMGKFMWGNTKSLQSSGKDDKAMHKLLHEFKNRHYTAQFMTLVVQAQQELDTLQEWVVESFSNVPNNKLERETFGHMTEPFDTPSFHRLYKVAPVQNIYQIDLNWALKSMLKEYKVKPLHYLSWVIGHEGRGSLISYLRKKIWALGLTSGNAGDGFEHNSTYSIFSISIVLTKEGFAHLSEVTRAVWAYIDMMQKKGPKERIYKEIQRIEELDFQYGEERQPSDNVETLCENMQLFPPELYLTGDDLMFEFNENSIRECLDALQKDRVNIFVTAKEYEDGCNQVEEWFKTKYSVEDVPKDWKSAWNGDLSDIQKSLHLPEKNQFIAENLSLKALPSGTVPRFPIQIKKESNGELFFRPDDHFKQPRAHLHFMLVSPLPLESARNSALLDLMMALTAQSMVEDTYAADLAQLQFQIYGSERGVVLKAFGLNDKLKLVLSEILKHLVEFGESVDPEFFEAVKAQTKKSYYNAFIKPMKLVKDVRMSILQDQFHGAMDRHAVVSELKLDEVRDFAQKFRSEIFIHGLVQGNLTEVEALEIYDLVKGKMKAKPISNGTIPELRCRALPTGKKIVRVAGLNPLDGNTGVTNYYQFAPGNLKSHALLELANTIMEEPVFDRLRTQEQLGYQTFSMLRNTFGVLGLSITICSQASKFSAEHVDSRIEAFMEWFLNERLAKMDQQEFDEVRETLVKLKKTADVTLKEEVDRNWSEICSREYLFDRCGQEIEILEQCTKQEVTEIVKRIFKDDQKLLSVQVVGNENAQDELCEEATKVIDIDQPFEWNYLETNDKFIGDIPEFRSTLLLHPVIRIIK</sequence>
<dbReference type="PROSITE" id="PS00143">
    <property type="entry name" value="INSULINASE"/>
    <property type="match status" value="1"/>
</dbReference>
<feature type="region of interest" description="Disordered" evidence="8">
    <location>
        <begin position="48"/>
        <end position="105"/>
    </location>
</feature>
<keyword evidence="14" id="KW-1185">Reference proteome</keyword>
<accession>A0A553NTJ7</accession>
<evidence type="ECO:0000259" key="12">
    <source>
        <dbReference type="Pfam" id="PF22456"/>
    </source>
</evidence>
<feature type="domain" description="Coenzyme PQQ synthesis protein F-like C-terminal lobe" evidence="12">
    <location>
        <begin position="845"/>
        <end position="947"/>
    </location>
</feature>
<dbReference type="OrthoDB" id="952271at2759"/>
<dbReference type="GO" id="GO:0004222">
    <property type="term" value="F:metalloendopeptidase activity"/>
    <property type="evidence" value="ECO:0007669"/>
    <property type="project" value="InterPro"/>
</dbReference>
<dbReference type="InterPro" id="IPR001431">
    <property type="entry name" value="Pept_M16_Zn_BS"/>
</dbReference>
<evidence type="ECO:0000256" key="2">
    <source>
        <dbReference type="ARBA" id="ARBA00022670"/>
    </source>
</evidence>
<evidence type="ECO:0000313" key="13">
    <source>
        <dbReference type="EMBL" id="TRY68749.1"/>
    </source>
</evidence>
<evidence type="ECO:0000256" key="3">
    <source>
        <dbReference type="ARBA" id="ARBA00022723"/>
    </source>
</evidence>
<evidence type="ECO:0000259" key="9">
    <source>
        <dbReference type="Pfam" id="PF00675"/>
    </source>
</evidence>
<dbReference type="Pfam" id="PF05193">
    <property type="entry name" value="Peptidase_M16_C"/>
    <property type="match status" value="1"/>
</dbReference>
<dbReference type="GO" id="GO:0005737">
    <property type="term" value="C:cytoplasm"/>
    <property type="evidence" value="ECO:0007669"/>
    <property type="project" value="UniProtKB-ARBA"/>
</dbReference>
<feature type="region of interest" description="Disordered" evidence="8">
    <location>
        <begin position="1"/>
        <end position="27"/>
    </location>
</feature>
<dbReference type="AlphaFoldDB" id="A0A553NTJ7"/>
<dbReference type="InterPro" id="IPR032632">
    <property type="entry name" value="Peptidase_M16_M"/>
</dbReference>
<evidence type="ECO:0000259" key="11">
    <source>
        <dbReference type="Pfam" id="PF16187"/>
    </source>
</evidence>
<gene>
    <name evidence="13" type="ORF">TCAL_02496</name>
</gene>
<dbReference type="PANTHER" id="PTHR43690">
    <property type="entry name" value="NARDILYSIN"/>
    <property type="match status" value="1"/>
</dbReference>
<evidence type="ECO:0000256" key="8">
    <source>
        <dbReference type="SAM" id="MobiDB-lite"/>
    </source>
</evidence>
<dbReference type="OMA" id="INQVMEH"/>
<keyword evidence="5" id="KW-0862">Zinc</keyword>
<dbReference type="Pfam" id="PF00675">
    <property type="entry name" value="Peptidase_M16"/>
    <property type="match status" value="1"/>
</dbReference>
<comment type="caution">
    <text evidence="13">The sequence shown here is derived from an EMBL/GenBank/DDBJ whole genome shotgun (WGS) entry which is preliminary data.</text>
</comment>
<dbReference type="InterPro" id="IPR050626">
    <property type="entry name" value="Peptidase_M16"/>
</dbReference>
<evidence type="ECO:0000256" key="1">
    <source>
        <dbReference type="ARBA" id="ARBA00007261"/>
    </source>
</evidence>
<organism evidence="13 14">
    <name type="scientific">Tigriopus californicus</name>
    <name type="common">Marine copepod</name>
    <dbReference type="NCBI Taxonomy" id="6832"/>
    <lineage>
        <taxon>Eukaryota</taxon>
        <taxon>Metazoa</taxon>
        <taxon>Ecdysozoa</taxon>
        <taxon>Arthropoda</taxon>
        <taxon>Crustacea</taxon>
        <taxon>Multicrustacea</taxon>
        <taxon>Hexanauplia</taxon>
        <taxon>Copepoda</taxon>
        <taxon>Harpacticoida</taxon>
        <taxon>Harpacticidae</taxon>
        <taxon>Tigriopus</taxon>
    </lineage>
</organism>
<dbReference type="InterPro" id="IPR011249">
    <property type="entry name" value="Metalloenz_LuxS/M16"/>
</dbReference>
<evidence type="ECO:0008006" key="15">
    <source>
        <dbReference type="Google" id="ProtNLM"/>
    </source>
</evidence>
<dbReference type="SUPFAM" id="SSF63411">
    <property type="entry name" value="LuxS/MPP-like metallohydrolase"/>
    <property type="match status" value="4"/>
</dbReference>
<dbReference type="Gene3D" id="3.30.830.10">
    <property type="entry name" value="Metalloenzyme, LuxS/M16 peptidase-like"/>
    <property type="match status" value="4"/>
</dbReference>
<evidence type="ECO:0000256" key="5">
    <source>
        <dbReference type="ARBA" id="ARBA00022833"/>
    </source>
</evidence>